<keyword evidence="4" id="KW-1185">Reference proteome</keyword>
<dbReference type="AlphaFoldDB" id="A0A195EUN5"/>
<protein>
    <submittedName>
        <fullName evidence="3">Glutamine-rich protein 2</fullName>
    </submittedName>
</protein>
<dbReference type="GO" id="GO:0019825">
    <property type="term" value="F:oxygen binding"/>
    <property type="evidence" value="ECO:0007669"/>
    <property type="project" value="InterPro"/>
</dbReference>
<keyword evidence="1" id="KW-0175">Coiled coil</keyword>
<feature type="coiled-coil region" evidence="1">
    <location>
        <begin position="550"/>
        <end position="611"/>
    </location>
</feature>
<dbReference type="Gene3D" id="1.10.490.10">
    <property type="entry name" value="Globins"/>
    <property type="match status" value="1"/>
</dbReference>
<evidence type="ECO:0000256" key="1">
    <source>
        <dbReference type="SAM" id="Coils"/>
    </source>
</evidence>
<evidence type="ECO:0000313" key="4">
    <source>
        <dbReference type="Proteomes" id="UP000078541"/>
    </source>
</evidence>
<evidence type="ECO:0000313" key="3">
    <source>
        <dbReference type="EMBL" id="KYN31970.1"/>
    </source>
</evidence>
<accession>A0A195EUN5</accession>
<organism evidence="3 4">
    <name type="scientific">Trachymyrmex septentrionalis</name>
    <dbReference type="NCBI Taxonomy" id="34720"/>
    <lineage>
        <taxon>Eukaryota</taxon>
        <taxon>Metazoa</taxon>
        <taxon>Ecdysozoa</taxon>
        <taxon>Arthropoda</taxon>
        <taxon>Hexapoda</taxon>
        <taxon>Insecta</taxon>
        <taxon>Pterygota</taxon>
        <taxon>Neoptera</taxon>
        <taxon>Endopterygota</taxon>
        <taxon>Hymenoptera</taxon>
        <taxon>Apocrita</taxon>
        <taxon>Aculeata</taxon>
        <taxon>Formicoidea</taxon>
        <taxon>Formicidae</taxon>
        <taxon>Myrmicinae</taxon>
        <taxon>Trachymyrmex</taxon>
    </lineage>
</organism>
<proteinExistence type="predicted"/>
<evidence type="ECO:0000259" key="2">
    <source>
        <dbReference type="Pfam" id="PF16043"/>
    </source>
</evidence>
<gene>
    <name evidence="3" type="ORF">ALC56_13723</name>
</gene>
<dbReference type="InterPro" id="IPR009050">
    <property type="entry name" value="Globin-like_sf"/>
</dbReference>
<sequence length="785" mass="88721">MAAKTANQMPEAFNVPTAANANNNASLQISLSQMLDLALGAPEVGAVNFNILHNFLHIMLQQINLQAATVTFHGENADQVKRMISSMKPRPEVMRVRRDDGEDADVLTEDIQVPTETILRVTEDVTPQIDFEKVPEAQMVVSVDNNFSLLASQFKELEKSVKQIQDRYQALEDLARSPEIEELKDRIADPTADIWQFVNINKRLDTNEQGIDKLTAMVQDVIKGDVGVVTADTSLINTRLDELEDKVFKMEQWLTNLQAVVDMLAEEVPEPTTDITEVEEEVEAAIVPPTDITAVKEGEEEVEAAIAAAAEPVETNNMIEHEIEENAKIPKVRRITAEKLAARAVLMSNNLLTDEEIYILDDNIIEEIRQDITALKTDVVLIQQELQDLNERIAQKEKITDVTNLEQCLEAVKNVETTHGEALNNVTQRVILLESDFRNLLEKVNIIQEVDKTDSADVNTLITQVQKIETDMETIGQTMNKLLEDKEKKEAHINTLLEQIEVLKTVKANKEDIEDALADKADAHAMKRKVSHEQFDAACDDLARGLEEAIDKLSKQESIWQQALDEVQNEIATKLDKAEMVPLKDFVDDKLKSLHEKLKIMIEARREIEAAGTKKLLTDVQCISCDKDVVMRTEEVGKFRTEPFPCSTSIKPYLTYELDQVRKQQKKLPYSRNLIQFEAAVHEEAKKMKAKEEMLVKSPRDHLSNRYCGGSHTVTTPQQRIMRAGHFLTQWGPETIQLTDGLIRGKDGQMYRSRPILDKSDICGPNCWEGQFIEETELTVNVNMN</sequence>
<dbReference type="SUPFAM" id="SSF46458">
    <property type="entry name" value="Globin-like"/>
    <property type="match status" value="1"/>
</dbReference>
<dbReference type="EMBL" id="KQ981958">
    <property type="protein sequence ID" value="KYN31970.1"/>
    <property type="molecule type" value="Genomic_DNA"/>
</dbReference>
<dbReference type="Proteomes" id="UP000078541">
    <property type="component" value="Unassembled WGS sequence"/>
</dbReference>
<feature type="coiled-coil region" evidence="1">
    <location>
        <begin position="365"/>
        <end position="399"/>
    </location>
</feature>
<dbReference type="InterPro" id="IPR012292">
    <property type="entry name" value="Globin/Proto"/>
</dbReference>
<dbReference type="PANTHER" id="PTHR47080">
    <property type="entry name" value="CHROMOSOME 16 OPEN READING FRAME 96"/>
    <property type="match status" value="1"/>
</dbReference>
<dbReference type="STRING" id="34720.A0A195EUN5"/>
<name>A0A195EUN5_9HYME</name>
<dbReference type="PANTHER" id="PTHR47080:SF1">
    <property type="entry name" value="CHROMOSOME 16 OPEN READING FRAME 96"/>
    <property type="match status" value="1"/>
</dbReference>
<dbReference type="Pfam" id="PF16043">
    <property type="entry name" value="DUF4795"/>
    <property type="match status" value="1"/>
</dbReference>
<reference evidence="3 4" key="1">
    <citation type="submission" date="2016-03" db="EMBL/GenBank/DDBJ databases">
        <title>Trachymyrmex septentrionalis WGS genome.</title>
        <authorList>
            <person name="Nygaard S."/>
            <person name="Hu H."/>
            <person name="Boomsma J."/>
            <person name="Zhang G."/>
        </authorList>
    </citation>
    <scope>NUCLEOTIDE SEQUENCE [LARGE SCALE GENOMIC DNA]</scope>
    <source>
        <strain evidence="3">Tsep2-gDNA-1</strain>
        <tissue evidence="3">Whole body</tissue>
    </source>
</reference>
<dbReference type="InterPro" id="IPR032013">
    <property type="entry name" value="DUF4795"/>
</dbReference>
<feature type="domain" description="DUF4795" evidence="2">
    <location>
        <begin position="452"/>
        <end position="653"/>
    </location>
</feature>
<dbReference type="GO" id="GO:0020037">
    <property type="term" value="F:heme binding"/>
    <property type="evidence" value="ECO:0007669"/>
    <property type="project" value="InterPro"/>
</dbReference>